<feature type="region of interest" description="Disordered" evidence="1">
    <location>
        <begin position="143"/>
        <end position="171"/>
    </location>
</feature>
<name>A0A8I1GGI6_9HYPH</name>
<sequence length="184" mass="20823">MPEDTIPYDDLVLEALRGVVRSVLLRVLKRGIPGDHHFYITFDTRSPGVGLSKRLKDQYPSEMTIVLQHQFWDLAVTEDRFEVRLSFNNIPERLVIPFSAVRIFQDPSVHFALGLRASEGELAKADEGLSLVPSPLAEQEVQAIPHHDNSQPEIAIEATEDEDDAAEKHRKTAEVVSLDKFRKK</sequence>
<evidence type="ECO:0000313" key="3">
    <source>
        <dbReference type="Proteomes" id="UP000623250"/>
    </source>
</evidence>
<keyword evidence="3" id="KW-1185">Reference proteome</keyword>
<comment type="caution">
    <text evidence="2">The sequence shown here is derived from an EMBL/GenBank/DDBJ whole genome shotgun (WGS) entry which is preliminary data.</text>
</comment>
<evidence type="ECO:0008006" key="4">
    <source>
        <dbReference type="Google" id="ProtNLM"/>
    </source>
</evidence>
<dbReference type="EMBL" id="JAEMUK010000081">
    <property type="protein sequence ID" value="MBJ7544774.1"/>
    <property type="molecule type" value="Genomic_DNA"/>
</dbReference>
<dbReference type="Gene3D" id="2.30.30.220">
    <property type="entry name" value="SspB-like"/>
    <property type="match status" value="1"/>
</dbReference>
<evidence type="ECO:0000313" key="2">
    <source>
        <dbReference type="EMBL" id="MBJ7544774.1"/>
    </source>
</evidence>
<accession>A0A8I1GGI6</accession>
<dbReference type="RefSeq" id="WP_037232852.1">
    <property type="nucleotide sequence ID" value="NZ_JAEMUK010000081.1"/>
</dbReference>
<dbReference type="SUPFAM" id="SSF101738">
    <property type="entry name" value="SspB-like"/>
    <property type="match status" value="1"/>
</dbReference>
<dbReference type="InterPro" id="IPR007481">
    <property type="entry name" value="SspB"/>
</dbReference>
<proteinExistence type="predicted"/>
<dbReference type="AlphaFoldDB" id="A0A8I1GGI6"/>
<evidence type="ECO:0000256" key="1">
    <source>
        <dbReference type="SAM" id="MobiDB-lite"/>
    </source>
</evidence>
<dbReference type="InterPro" id="IPR036760">
    <property type="entry name" value="SspB-like_sf"/>
</dbReference>
<gene>
    <name evidence="2" type="ORF">JDN41_14560</name>
</gene>
<reference evidence="2 3" key="1">
    <citation type="submission" date="2020-12" db="EMBL/GenBank/DDBJ databases">
        <title>Revised draft genomes of Rhodomicrobium vannielii ATCC 17100 and Rhodomicrobium udaipurense JA643.</title>
        <authorList>
            <person name="Conners E.M."/>
            <person name="Davenport E.J."/>
            <person name="Bose A."/>
        </authorList>
    </citation>
    <scope>NUCLEOTIDE SEQUENCE [LARGE SCALE GENOMIC DNA]</scope>
    <source>
        <strain evidence="2 3">JA643</strain>
    </source>
</reference>
<dbReference type="Proteomes" id="UP000623250">
    <property type="component" value="Unassembled WGS sequence"/>
</dbReference>
<dbReference type="Pfam" id="PF04386">
    <property type="entry name" value="SspB"/>
    <property type="match status" value="1"/>
</dbReference>
<organism evidence="2 3">
    <name type="scientific">Rhodomicrobium udaipurense</name>
    <dbReference type="NCBI Taxonomy" id="1202716"/>
    <lineage>
        <taxon>Bacteria</taxon>
        <taxon>Pseudomonadati</taxon>
        <taxon>Pseudomonadota</taxon>
        <taxon>Alphaproteobacteria</taxon>
        <taxon>Hyphomicrobiales</taxon>
        <taxon>Hyphomicrobiaceae</taxon>
        <taxon>Rhodomicrobium</taxon>
    </lineage>
</organism>
<protein>
    <recommendedName>
        <fullName evidence="4">Stringent starvation protein B</fullName>
    </recommendedName>
</protein>